<gene>
    <name evidence="2" type="ORF">DAT39_016931</name>
</gene>
<feature type="region of interest" description="Disordered" evidence="1">
    <location>
        <begin position="1"/>
        <end position="25"/>
    </location>
</feature>
<comment type="caution">
    <text evidence="2">The sequence shown here is derived from an EMBL/GenBank/DDBJ whole genome shotgun (WGS) entry which is preliminary data.</text>
</comment>
<keyword evidence="3" id="KW-1185">Reference proteome</keyword>
<dbReference type="Proteomes" id="UP000727407">
    <property type="component" value="Unassembled WGS sequence"/>
</dbReference>
<name>A0A8J4TM73_CLAMG</name>
<proteinExistence type="predicted"/>
<evidence type="ECO:0000313" key="2">
    <source>
        <dbReference type="EMBL" id="KAF5893353.1"/>
    </source>
</evidence>
<accession>A0A8J4TM73</accession>
<reference evidence="2" key="1">
    <citation type="submission" date="2020-07" db="EMBL/GenBank/DDBJ databases">
        <title>Clarias magur genome sequencing, assembly and annotation.</title>
        <authorList>
            <person name="Kushwaha B."/>
            <person name="Kumar R."/>
            <person name="Das P."/>
            <person name="Joshi C.G."/>
            <person name="Kumar D."/>
            <person name="Nagpure N.S."/>
            <person name="Pandey M."/>
            <person name="Agarwal S."/>
            <person name="Srivastava S."/>
            <person name="Singh M."/>
            <person name="Sahoo L."/>
            <person name="Jayasankar P."/>
            <person name="Meher P.K."/>
            <person name="Koringa P.G."/>
            <person name="Iquebal M.A."/>
            <person name="Das S.P."/>
            <person name="Bit A."/>
            <person name="Patnaik S."/>
            <person name="Patel N."/>
            <person name="Shah T.M."/>
            <person name="Hinsu A."/>
            <person name="Jena J.K."/>
        </authorList>
    </citation>
    <scope>NUCLEOTIDE SEQUENCE</scope>
    <source>
        <strain evidence="2">CIFAMagur01</strain>
        <tissue evidence="2">Testis</tissue>
    </source>
</reference>
<protein>
    <submittedName>
        <fullName evidence="2">Uncharacterized protein</fullName>
    </submittedName>
</protein>
<dbReference type="AlphaFoldDB" id="A0A8J4TM73"/>
<dbReference type="EMBL" id="QNUK01000439">
    <property type="protein sequence ID" value="KAF5893353.1"/>
    <property type="molecule type" value="Genomic_DNA"/>
</dbReference>
<evidence type="ECO:0000256" key="1">
    <source>
        <dbReference type="SAM" id="MobiDB-lite"/>
    </source>
</evidence>
<evidence type="ECO:0000313" key="3">
    <source>
        <dbReference type="Proteomes" id="UP000727407"/>
    </source>
</evidence>
<sequence>MPDRKRAAGQVAHGSGGERDVSKHGWSCPGSRWTMALAPRGAHCRVCVGVCWVGIKVGRGHDGGLAIISSEV</sequence>
<organism evidence="2 3">
    <name type="scientific">Clarias magur</name>
    <name type="common">Asian catfish</name>
    <name type="synonym">Macropteronotus magur</name>
    <dbReference type="NCBI Taxonomy" id="1594786"/>
    <lineage>
        <taxon>Eukaryota</taxon>
        <taxon>Metazoa</taxon>
        <taxon>Chordata</taxon>
        <taxon>Craniata</taxon>
        <taxon>Vertebrata</taxon>
        <taxon>Euteleostomi</taxon>
        <taxon>Actinopterygii</taxon>
        <taxon>Neopterygii</taxon>
        <taxon>Teleostei</taxon>
        <taxon>Ostariophysi</taxon>
        <taxon>Siluriformes</taxon>
        <taxon>Clariidae</taxon>
        <taxon>Clarias</taxon>
    </lineage>
</organism>